<evidence type="ECO:0008006" key="3">
    <source>
        <dbReference type="Google" id="ProtNLM"/>
    </source>
</evidence>
<sequence>MKLRVVMTNGVNYLIESGEFKDKDLMSALLKFHSDDWGILCNEDKEFQNELLKNPNSKYEDRFMGVYMINGHKIWIMSEYDYSIKSLLITILLPEEY</sequence>
<proteinExistence type="predicted"/>
<dbReference type="OrthoDB" id="1913691at2"/>
<name>A0A174GPQ3_9CLOT</name>
<dbReference type="Proteomes" id="UP000095558">
    <property type="component" value="Unassembled WGS sequence"/>
</dbReference>
<accession>A0A174GPQ3</accession>
<dbReference type="EMBL" id="CYZV01000036">
    <property type="protein sequence ID" value="CUO63247.1"/>
    <property type="molecule type" value="Genomic_DNA"/>
</dbReference>
<organism evidence="1 2">
    <name type="scientific">Clostridium disporicum</name>
    <dbReference type="NCBI Taxonomy" id="84024"/>
    <lineage>
        <taxon>Bacteria</taxon>
        <taxon>Bacillati</taxon>
        <taxon>Bacillota</taxon>
        <taxon>Clostridia</taxon>
        <taxon>Eubacteriales</taxon>
        <taxon>Clostridiaceae</taxon>
        <taxon>Clostridium</taxon>
    </lineage>
</organism>
<protein>
    <recommendedName>
        <fullName evidence="3">Plasmid related protein</fullName>
    </recommendedName>
</protein>
<gene>
    <name evidence="1" type="ORF">ERS852470_02898</name>
</gene>
<evidence type="ECO:0000313" key="1">
    <source>
        <dbReference type="EMBL" id="CUO63247.1"/>
    </source>
</evidence>
<dbReference type="GeneID" id="83012171"/>
<evidence type="ECO:0000313" key="2">
    <source>
        <dbReference type="Proteomes" id="UP000095558"/>
    </source>
</evidence>
<dbReference type="AlphaFoldDB" id="A0A174GPQ3"/>
<dbReference type="RefSeq" id="WP_042398914.1">
    <property type="nucleotide sequence ID" value="NZ_CYZV01000036.1"/>
</dbReference>
<reference evidence="1 2" key="1">
    <citation type="submission" date="2015-09" db="EMBL/GenBank/DDBJ databases">
        <authorList>
            <consortium name="Pathogen Informatics"/>
        </authorList>
    </citation>
    <scope>NUCLEOTIDE SEQUENCE [LARGE SCALE GENOMIC DNA]</scope>
    <source>
        <strain evidence="1 2">2789STDY5834855</strain>
    </source>
</reference>